<comment type="caution">
    <text evidence="2">The sequence shown here is derived from an EMBL/GenBank/DDBJ whole genome shotgun (WGS) entry which is preliminary data.</text>
</comment>
<dbReference type="InterPro" id="IPR046739">
    <property type="entry name" value="DUF6789"/>
</dbReference>
<keyword evidence="3" id="KW-1185">Reference proteome</keyword>
<evidence type="ECO:0008006" key="4">
    <source>
        <dbReference type="Google" id="ProtNLM"/>
    </source>
</evidence>
<dbReference type="RefSeq" id="WP_200235112.1">
    <property type="nucleotide sequence ID" value="NZ_NRRV01000011.1"/>
</dbReference>
<accession>A0ABS1CEN1</accession>
<keyword evidence="1" id="KW-0812">Transmembrane</keyword>
<reference evidence="2 3" key="1">
    <citation type="journal article" date="2020" name="Microorganisms">
        <title>Osmotic Adaptation and Compatible Solute Biosynthesis of Phototrophic Bacteria as Revealed from Genome Analyses.</title>
        <authorList>
            <person name="Imhoff J.F."/>
            <person name="Rahn T."/>
            <person name="Kunzel S."/>
            <person name="Keller A."/>
            <person name="Neulinger S.C."/>
        </authorList>
    </citation>
    <scope>NUCLEOTIDE SEQUENCE [LARGE SCALE GENOMIC DNA]</scope>
    <source>
        <strain evidence="2 3">DSM 6210</strain>
    </source>
</reference>
<evidence type="ECO:0000313" key="3">
    <source>
        <dbReference type="Proteomes" id="UP000748752"/>
    </source>
</evidence>
<organism evidence="2 3">
    <name type="scientific">Thiohalocapsa halophila</name>
    <dbReference type="NCBI Taxonomy" id="69359"/>
    <lineage>
        <taxon>Bacteria</taxon>
        <taxon>Pseudomonadati</taxon>
        <taxon>Pseudomonadota</taxon>
        <taxon>Gammaproteobacteria</taxon>
        <taxon>Chromatiales</taxon>
        <taxon>Chromatiaceae</taxon>
        <taxon>Thiohalocapsa</taxon>
    </lineage>
</organism>
<keyword evidence="1" id="KW-0472">Membrane</keyword>
<dbReference type="Proteomes" id="UP000748752">
    <property type="component" value="Unassembled WGS sequence"/>
</dbReference>
<dbReference type="EMBL" id="NRRV01000011">
    <property type="protein sequence ID" value="MBK1630350.1"/>
    <property type="molecule type" value="Genomic_DNA"/>
</dbReference>
<keyword evidence="1" id="KW-1133">Transmembrane helix</keyword>
<gene>
    <name evidence="2" type="ORF">CKO31_06230</name>
</gene>
<dbReference type="Pfam" id="PF20587">
    <property type="entry name" value="DUF6789"/>
    <property type="match status" value="1"/>
</dbReference>
<sequence length="157" mass="16209">MSKPISGLLAGLAATLVLSALMLLKGSLGMLPQLNVITMLAGLGGNALGIQPTPMLGWALHVAIGTVLWGLLFAFIGGMVPGNSWTLRGMLFSIGAWLLMMLVLMPLVGTGFFALDLGVMAPVATLVLHVIFGAVLGVAYGALIRYAPQRPVATAAR</sequence>
<name>A0ABS1CEN1_9GAMM</name>
<feature type="transmembrane region" description="Helical" evidence="1">
    <location>
        <begin position="90"/>
        <end position="113"/>
    </location>
</feature>
<feature type="transmembrane region" description="Helical" evidence="1">
    <location>
        <begin position="119"/>
        <end position="143"/>
    </location>
</feature>
<evidence type="ECO:0000256" key="1">
    <source>
        <dbReference type="SAM" id="Phobius"/>
    </source>
</evidence>
<evidence type="ECO:0000313" key="2">
    <source>
        <dbReference type="EMBL" id="MBK1630350.1"/>
    </source>
</evidence>
<protein>
    <recommendedName>
        <fullName evidence="4">DUF1440 domain-containing protein</fullName>
    </recommendedName>
</protein>
<feature type="transmembrane region" description="Helical" evidence="1">
    <location>
        <begin position="58"/>
        <end position="78"/>
    </location>
</feature>
<proteinExistence type="predicted"/>